<proteinExistence type="predicted"/>
<reference evidence="2 3" key="1">
    <citation type="submission" date="2016-02" db="EMBL/GenBank/DDBJ databases">
        <title>Genome sequencing of a beta-galactosidase producing bacteria Rhizobium sp. 59.</title>
        <authorList>
            <person name="Wang D."/>
            <person name="Kot W."/>
            <person name="Qin Y."/>
            <person name="Hansen L."/>
            <person name="Naqvi K."/>
            <person name="Rensing C."/>
        </authorList>
    </citation>
    <scope>NUCLEOTIDE SEQUENCE [LARGE SCALE GENOMIC DNA]</scope>
    <source>
        <strain evidence="2 3">59</strain>
    </source>
</reference>
<sequence>MPGFVISIIMGLLFATGALAIVFSSYALSRKLLGPGAEGDRTHEAASTIAVRIAALHGLILALVYAQELNDYQDIRKNLMEESVAIADVYNDAKRFGGVRVVPVQEGLARYLVLVVGEEWTMLGHRQGLSSKAWAEWDGVYERLLDLTPATDRERYLVERMRNRVTEIARFRQIREQTAIGGFSGLFWAPALIGLALLAIPFYVYRPTRTHIFLLSIFGAYSGVILFFIFAFSNPFEQPGKLEPRPFQKLLEGDIGQSLPAAQQQTQPAS</sequence>
<protein>
    <recommendedName>
        <fullName evidence="4">DUF4239 domain-containing protein</fullName>
    </recommendedName>
</protein>
<dbReference type="EMBL" id="LSRP01000090">
    <property type="protein sequence ID" value="OJF96045.1"/>
    <property type="molecule type" value="Genomic_DNA"/>
</dbReference>
<keyword evidence="1" id="KW-1133">Transmembrane helix</keyword>
<evidence type="ECO:0000313" key="2">
    <source>
        <dbReference type="EMBL" id="OJF96045.1"/>
    </source>
</evidence>
<organism evidence="2 3">
    <name type="scientific">Pararhizobium antarcticum</name>
    <dbReference type="NCBI Taxonomy" id="1798805"/>
    <lineage>
        <taxon>Bacteria</taxon>
        <taxon>Pseudomonadati</taxon>
        <taxon>Pseudomonadota</taxon>
        <taxon>Alphaproteobacteria</taxon>
        <taxon>Hyphomicrobiales</taxon>
        <taxon>Rhizobiaceae</taxon>
        <taxon>Rhizobium/Agrobacterium group</taxon>
        <taxon>Pararhizobium</taxon>
    </lineage>
</organism>
<keyword evidence="3" id="KW-1185">Reference proteome</keyword>
<gene>
    <name evidence="2" type="ORF">AX760_18490</name>
</gene>
<feature type="transmembrane region" description="Helical" evidence="1">
    <location>
        <begin position="180"/>
        <end position="205"/>
    </location>
</feature>
<dbReference type="Proteomes" id="UP000182661">
    <property type="component" value="Unassembled WGS sequence"/>
</dbReference>
<dbReference type="Pfam" id="PF14023">
    <property type="entry name" value="Bestrophin-like"/>
    <property type="match status" value="1"/>
</dbReference>
<feature type="transmembrane region" description="Helical" evidence="1">
    <location>
        <begin position="211"/>
        <end position="232"/>
    </location>
</feature>
<accession>A0A657LSP5</accession>
<dbReference type="OrthoDB" id="8016862at2"/>
<comment type="caution">
    <text evidence="2">The sequence shown here is derived from an EMBL/GenBank/DDBJ whole genome shotgun (WGS) entry which is preliminary data.</text>
</comment>
<evidence type="ECO:0000313" key="3">
    <source>
        <dbReference type="Proteomes" id="UP000182661"/>
    </source>
</evidence>
<dbReference type="AlphaFoldDB" id="A0A657LSP5"/>
<evidence type="ECO:0000256" key="1">
    <source>
        <dbReference type="SAM" id="Phobius"/>
    </source>
</evidence>
<evidence type="ECO:0008006" key="4">
    <source>
        <dbReference type="Google" id="ProtNLM"/>
    </source>
</evidence>
<keyword evidence="1" id="KW-0472">Membrane</keyword>
<name>A0A657LSP5_9HYPH</name>
<keyword evidence="1" id="KW-0812">Transmembrane</keyword>
<dbReference type="RefSeq" id="WP_071833574.1">
    <property type="nucleotide sequence ID" value="NZ_LSRP01000090.1"/>
</dbReference>
<dbReference type="InterPro" id="IPR025333">
    <property type="entry name" value="DUF4239"/>
</dbReference>